<proteinExistence type="predicted"/>
<name>A0A3B0BZC6_9FLAO</name>
<dbReference type="AlphaFoldDB" id="A0A3B0BZC6"/>
<keyword evidence="2" id="KW-1185">Reference proteome</keyword>
<protein>
    <submittedName>
        <fullName evidence="1">DUF4249 domain-containing protein</fullName>
    </submittedName>
</protein>
<gene>
    <name evidence="1" type="ORF">D7Z94_20240</name>
</gene>
<accession>A0A3B0BZC6</accession>
<comment type="caution">
    <text evidence="1">The sequence shown here is derived from an EMBL/GenBank/DDBJ whole genome shotgun (WGS) entry which is preliminary data.</text>
</comment>
<organism evidence="1 2">
    <name type="scientific">Ulvibacterium marinum</name>
    <dbReference type="NCBI Taxonomy" id="2419782"/>
    <lineage>
        <taxon>Bacteria</taxon>
        <taxon>Pseudomonadati</taxon>
        <taxon>Bacteroidota</taxon>
        <taxon>Flavobacteriia</taxon>
        <taxon>Flavobacteriales</taxon>
        <taxon>Flavobacteriaceae</taxon>
        <taxon>Ulvibacterium</taxon>
    </lineage>
</organism>
<evidence type="ECO:0000313" key="1">
    <source>
        <dbReference type="EMBL" id="RKN78542.1"/>
    </source>
</evidence>
<reference evidence="1 2" key="1">
    <citation type="submission" date="2018-10" db="EMBL/GenBank/DDBJ databases">
        <title>Ulvibacterium marinum gen. nov., sp. nov., a novel marine bacterium of the family Flavobacteriaceae, isolated from a culture of the green alga Ulva prolifera.</title>
        <authorList>
            <person name="Zhang Z."/>
        </authorList>
    </citation>
    <scope>NUCLEOTIDE SEQUENCE [LARGE SCALE GENOMIC DNA]</scope>
    <source>
        <strain evidence="1 2">CCMM003</strain>
    </source>
</reference>
<evidence type="ECO:0000313" key="2">
    <source>
        <dbReference type="Proteomes" id="UP000276603"/>
    </source>
</evidence>
<dbReference type="Proteomes" id="UP000276603">
    <property type="component" value="Unassembled WGS sequence"/>
</dbReference>
<dbReference type="OrthoDB" id="1062680at2"/>
<dbReference type="InterPro" id="IPR025345">
    <property type="entry name" value="DUF4249"/>
</dbReference>
<dbReference type="RefSeq" id="WP_120713448.1">
    <property type="nucleotide sequence ID" value="NZ_RBCJ01000004.1"/>
</dbReference>
<sequence>MNGELLKYSQMIFTLLWAYIILEGCTEPFSPDIPFSDSLLVVDATITNELKTHEIFLSRSTQGNEESQVESNATVRIVDDSQRQFPFTETEPGTYVSDVMFEAEPDRFYRLLISTASGREYASSPTVLPPQTAEITDVYADRTTTDSGLDGMGIFVNSFDPTGNSIYYKYEYEETYKIIAPKWSPSQLVAGSEESQSVLVVGRDPDNEERTCFATEKSNTLVITNTSGVGEDRVTDFNVRFINRDNFIISHRYSLLVKQFVLSREVFEFYEKLQDFSGVESLFSDSQPGFIVGNISPQDNGEDEVVGIFEVSSVSEKRVFFNYSDFFPDEDLPPFVNECGQVTFPSGFTPTLYDLVKSNRVSYTNEVRNELGALEAYIVVPRICGDCTLLGSNVIPDFWKE</sequence>
<dbReference type="Pfam" id="PF14054">
    <property type="entry name" value="DUF4249"/>
    <property type="match status" value="1"/>
</dbReference>
<dbReference type="EMBL" id="RBCJ01000004">
    <property type="protein sequence ID" value="RKN78542.1"/>
    <property type="molecule type" value="Genomic_DNA"/>
</dbReference>